<reference evidence="1" key="1">
    <citation type="submission" date="2014-09" db="EMBL/GenBank/DDBJ databases">
        <authorList>
            <person name="Magalhaes I.L.F."/>
            <person name="Oliveira U."/>
            <person name="Santos F.R."/>
            <person name="Vidigal T.H.D.A."/>
            <person name="Brescovit A.D."/>
            <person name="Santos A.J."/>
        </authorList>
    </citation>
    <scope>NUCLEOTIDE SEQUENCE</scope>
    <source>
        <tissue evidence="1">Shoot tissue taken approximately 20 cm above the soil surface</tissue>
    </source>
</reference>
<sequence>MISSLVCKTVTQLSIFSCLLTPAFLITKFKL</sequence>
<dbReference type="AlphaFoldDB" id="A0A0A9FNV2"/>
<dbReference type="EMBL" id="GBRH01187923">
    <property type="protein sequence ID" value="JAE09973.1"/>
    <property type="molecule type" value="Transcribed_RNA"/>
</dbReference>
<reference evidence="1" key="2">
    <citation type="journal article" date="2015" name="Data Brief">
        <title>Shoot transcriptome of the giant reed, Arundo donax.</title>
        <authorList>
            <person name="Barrero R.A."/>
            <person name="Guerrero F.D."/>
            <person name="Moolhuijzen P."/>
            <person name="Goolsby J.A."/>
            <person name="Tidwell J."/>
            <person name="Bellgard S.E."/>
            <person name="Bellgard M.I."/>
        </authorList>
    </citation>
    <scope>NUCLEOTIDE SEQUENCE</scope>
    <source>
        <tissue evidence="1">Shoot tissue taken approximately 20 cm above the soil surface</tissue>
    </source>
</reference>
<accession>A0A0A9FNV2</accession>
<evidence type="ECO:0000313" key="1">
    <source>
        <dbReference type="EMBL" id="JAE09973.1"/>
    </source>
</evidence>
<organism evidence="1">
    <name type="scientific">Arundo donax</name>
    <name type="common">Giant reed</name>
    <name type="synonym">Donax arundinaceus</name>
    <dbReference type="NCBI Taxonomy" id="35708"/>
    <lineage>
        <taxon>Eukaryota</taxon>
        <taxon>Viridiplantae</taxon>
        <taxon>Streptophyta</taxon>
        <taxon>Embryophyta</taxon>
        <taxon>Tracheophyta</taxon>
        <taxon>Spermatophyta</taxon>
        <taxon>Magnoliopsida</taxon>
        <taxon>Liliopsida</taxon>
        <taxon>Poales</taxon>
        <taxon>Poaceae</taxon>
        <taxon>PACMAD clade</taxon>
        <taxon>Arundinoideae</taxon>
        <taxon>Arundineae</taxon>
        <taxon>Arundo</taxon>
    </lineage>
</organism>
<proteinExistence type="predicted"/>
<protein>
    <submittedName>
        <fullName evidence="1">Uncharacterized protein</fullName>
    </submittedName>
</protein>
<name>A0A0A9FNV2_ARUDO</name>